<dbReference type="STRING" id="946483.Cenrod_2649"/>
<feature type="region of interest" description="Disordered" evidence="1">
    <location>
        <begin position="716"/>
        <end position="769"/>
    </location>
</feature>
<dbReference type="PANTHER" id="PTHR48148:SF3">
    <property type="entry name" value="KERATINOCYTE PROLINE-RICH PROTEIN"/>
    <property type="match status" value="1"/>
</dbReference>
<proteinExistence type="predicted"/>
<dbReference type="PANTHER" id="PTHR48148">
    <property type="entry name" value="KERATINOCYTE PROLINE-RICH PROTEIN"/>
    <property type="match status" value="1"/>
</dbReference>
<feature type="compositionally biased region" description="Basic and acidic residues" evidence="1">
    <location>
        <begin position="742"/>
        <end position="758"/>
    </location>
</feature>
<evidence type="ECO:0000256" key="1">
    <source>
        <dbReference type="SAM" id="MobiDB-lite"/>
    </source>
</evidence>
<dbReference type="eggNOG" id="COG3170">
    <property type="taxonomic scope" value="Bacteria"/>
</dbReference>
<feature type="region of interest" description="Disordered" evidence="1">
    <location>
        <begin position="366"/>
        <end position="400"/>
    </location>
</feature>
<sequence length="769" mass="81614">MHSAQALMLGEVRGAAILGRPLDITVQVQRAPGEEIATECFSVDLYFAEARQQLPKVSVVSSGAAAGSVRIRSVEAVNEPVVTVLLAAACGTGAMRRYILLSDIPAVPATSPVKVALAPAPVATAVATVAPASAAQETLFLVLPEGRPASAAVVPAAPDEQPVRRTRRKPAQATPAAVSATPETSASPTSHPAQTAQPASQRKGAKGARAVLRLDPLGVFSDRVGTLDSPMSFSPTEDTLLHAKQIAVLQDEMRMLRALRSADQAQIEQLRTDLVLLQRGGAPTSLSASLSNFSGWARAALWSLLLLTVLGGAWYWRTRSGRYSAWWHGAPDFGDLATIFHPRAAEAEPFPFAGATVDTQVPQTVAEMPSGSPLESAAAPGLKPEPAPTVSPQPHSAEPTLAVARPQPPAAIEEHRLTSEYILDIRQQADFFVSLGQSERAIDILVQQIHGNPDPDPLVYLDLFGLYHSLGAKADFAMEAASFAQHFHCKLPDFAEFDAEGKGLESYPEVLSKIVRLWPNQGVMDFLDHCIYRATGNGLESFALGAFRELLTLRALAEGLSHGEGRGAETPVESMMERTIPLHVHASAERPPLDFHKAPSMPEGGMTAVQPTGSHAPAASEVHLIPAVEQAAKAARDPGLMFSLEDTPAQPLPAISHHVGGVEPEPAPEAEAPPPGLSLFAALPNSFFDVEEEPVPQAPAPADIALLFAKETADMAPTAPSSSTASLLSITQPTEETPSRMLDLDFSHLTAEAEDRVPPKPTYAQRKLR</sequence>
<gene>
    <name evidence="2" type="ORF">Cenrod_2649</name>
</gene>
<dbReference type="AlphaFoldDB" id="U5NEV7"/>
<dbReference type="KEGG" id="cbx:Cenrod_2649"/>
<feature type="region of interest" description="Disordered" evidence="1">
    <location>
        <begin position="152"/>
        <end position="207"/>
    </location>
</feature>
<feature type="compositionally biased region" description="Low complexity" evidence="1">
    <location>
        <begin position="173"/>
        <end position="193"/>
    </location>
</feature>
<organism evidence="2 3">
    <name type="scientific">Candidatus Symbiobacter mobilis CR</name>
    <dbReference type="NCBI Taxonomy" id="946483"/>
    <lineage>
        <taxon>Bacteria</taxon>
        <taxon>Pseudomonadati</taxon>
        <taxon>Pseudomonadota</taxon>
        <taxon>Betaproteobacteria</taxon>
        <taxon>Burkholderiales</taxon>
        <taxon>Comamonadaceae</taxon>
    </lineage>
</organism>
<feature type="compositionally biased region" description="Low complexity" evidence="1">
    <location>
        <begin position="716"/>
        <end position="729"/>
    </location>
</feature>
<name>U5NEV7_9BURK</name>
<protein>
    <submittedName>
        <fullName evidence="2">Uncharacterized protein</fullName>
    </submittedName>
</protein>
<keyword evidence="3" id="KW-1185">Reference proteome</keyword>
<reference evidence="2 3" key="1">
    <citation type="journal article" date="2013" name="Genome Biol.">
        <title>Genomic analysis reveals key aspects of prokaryotic symbiosis in the phototrophic consortium "Chlorochromatium aggregatum".</title>
        <authorList>
            <person name="Liu Z."/>
            <person name="Muller J."/>
            <person name="Li T."/>
            <person name="Alvey R.M."/>
            <person name="Vogl K."/>
            <person name="Frigaard N.U."/>
            <person name="Rockwell N.C."/>
            <person name="Boyd E.S."/>
            <person name="Tomsho L.P."/>
            <person name="Schuster S.C."/>
            <person name="Henke P."/>
            <person name="Rohde M."/>
            <person name="Overmann J."/>
            <person name="Bryant D.A."/>
        </authorList>
    </citation>
    <scope>NUCLEOTIDE SEQUENCE [LARGE SCALE GENOMIC DNA]</scope>
    <source>
        <strain evidence="2">CR</strain>
    </source>
</reference>
<dbReference type="Proteomes" id="UP000017184">
    <property type="component" value="Chromosome"/>
</dbReference>
<dbReference type="EMBL" id="CP004885">
    <property type="protein sequence ID" value="AGX88699.1"/>
    <property type="molecule type" value="Genomic_DNA"/>
</dbReference>
<evidence type="ECO:0000313" key="2">
    <source>
        <dbReference type="EMBL" id="AGX88699.1"/>
    </source>
</evidence>
<evidence type="ECO:0000313" key="3">
    <source>
        <dbReference type="Proteomes" id="UP000017184"/>
    </source>
</evidence>
<accession>U5NEV7</accession>
<dbReference type="HOGENOM" id="CLU_363195_0_0_4"/>
<dbReference type="PATRIC" id="fig|946483.4.peg.2676"/>